<evidence type="ECO:0008006" key="3">
    <source>
        <dbReference type="Google" id="ProtNLM"/>
    </source>
</evidence>
<comment type="caution">
    <text evidence="1">The sequence shown here is derived from an EMBL/GenBank/DDBJ whole genome shotgun (WGS) entry which is preliminary data.</text>
</comment>
<reference evidence="1 2" key="1">
    <citation type="submission" date="2021-06" db="EMBL/GenBank/DDBJ databases">
        <title>Caerostris extrusa draft genome.</title>
        <authorList>
            <person name="Kono N."/>
            <person name="Arakawa K."/>
        </authorList>
    </citation>
    <scope>NUCLEOTIDE SEQUENCE [LARGE SCALE GENOMIC DNA]</scope>
</reference>
<keyword evidence="2" id="KW-1185">Reference proteome</keyword>
<organism evidence="1 2">
    <name type="scientific">Caerostris extrusa</name>
    <name type="common">Bark spider</name>
    <name type="synonym">Caerostris bankana</name>
    <dbReference type="NCBI Taxonomy" id="172846"/>
    <lineage>
        <taxon>Eukaryota</taxon>
        <taxon>Metazoa</taxon>
        <taxon>Ecdysozoa</taxon>
        <taxon>Arthropoda</taxon>
        <taxon>Chelicerata</taxon>
        <taxon>Arachnida</taxon>
        <taxon>Araneae</taxon>
        <taxon>Araneomorphae</taxon>
        <taxon>Entelegynae</taxon>
        <taxon>Araneoidea</taxon>
        <taxon>Araneidae</taxon>
        <taxon>Caerostris</taxon>
    </lineage>
</organism>
<evidence type="ECO:0000313" key="1">
    <source>
        <dbReference type="EMBL" id="GIY86761.1"/>
    </source>
</evidence>
<dbReference type="Proteomes" id="UP001054945">
    <property type="component" value="Unassembled WGS sequence"/>
</dbReference>
<protein>
    <recommendedName>
        <fullName evidence="3">RNase H type-1 domain-containing protein</fullName>
    </recommendedName>
</protein>
<name>A0AAV4WY11_CAEEX</name>
<gene>
    <name evidence="1" type="ORF">CEXT_187581</name>
</gene>
<evidence type="ECO:0000313" key="2">
    <source>
        <dbReference type="Proteomes" id="UP001054945"/>
    </source>
</evidence>
<dbReference type="GO" id="GO:0003676">
    <property type="term" value="F:nucleic acid binding"/>
    <property type="evidence" value="ECO:0007669"/>
    <property type="project" value="InterPro"/>
</dbReference>
<dbReference type="Gene3D" id="3.30.420.10">
    <property type="entry name" value="Ribonuclease H-like superfamily/Ribonuclease H"/>
    <property type="match status" value="1"/>
</dbReference>
<proteinExistence type="predicted"/>
<dbReference type="AlphaFoldDB" id="A0AAV4WY11"/>
<sequence>MLNILYPDPEWLRIFTNGSLLSDSRVFSEIFLSITSLLDEVLRLMVKLLRFAQLCPSCSAIWKNFTRAVILCDSRAALLTIVSDNNPKTQDILDCRYHLENLASLAKTIVLQWVPAHCGVQAMRKPTSFYAHLQYSIYC</sequence>
<accession>A0AAV4WY11</accession>
<dbReference type="InterPro" id="IPR036397">
    <property type="entry name" value="RNaseH_sf"/>
</dbReference>
<dbReference type="EMBL" id="BPLR01016839">
    <property type="protein sequence ID" value="GIY86761.1"/>
    <property type="molecule type" value="Genomic_DNA"/>
</dbReference>